<evidence type="ECO:0000256" key="5">
    <source>
        <dbReference type="ARBA" id="ARBA00022801"/>
    </source>
</evidence>
<evidence type="ECO:0000256" key="1">
    <source>
        <dbReference type="ARBA" id="ARBA00022679"/>
    </source>
</evidence>
<keyword evidence="9" id="KW-1185">Reference proteome</keyword>
<dbReference type="OrthoDB" id="427924at2759"/>
<dbReference type="GO" id="GO:0004519">
    <property type="term" value="F:endonuclease activity"/>
    <property type="evidence" value="ECO:0007669"/>
    <property type="project" value="UniProtKB-KW"/>
</dbReference>
<dbReference type="InterPro" id="IPR041373">
    <property type="entry name" value="RT_RNaseH"/>
</dbReference>
<dbReference type="InterPro" id="IPR050951">
    <property type="entry name" value="Retrovirus_Pol_polyprotein"/>
</dbReference>
<dbReference type="InterPro" id="IPR043502">
    <property type="entry name" value="DNA/RNA_pol_sf"/>
</dbReference>
<dbReference type="GO" id="GO:0003964">
    <property type="term" value="F:RNA-directed DNA polymerase activity"/>
    <property type="evidence" value="ECO:0007669"/>
    <property type="project" value="UniProtKB-KW"/>
</dbReference>
<gene>
    <name evidence="8" type="ORF">PHPALM_9114</name>
</gene>
<proteinExistence type="predicted"/>
<evidence type="ECO:0000256" key="4">
    <source>
        <dbReference type="ARBA" id="ARBA00022759"/>
    </source>
</evidence>
<dbReference type="SUPFAM" id="SSF56672">
    <property type="entry name" value="DNA/RNA polymerases"/>
    <property type="match status" value="1"/>
</dbReference>
<keyword evidence="6 8" id="KW-0695">RNA-directed DNA polymerase</keyword>
<accession>A0A2P4Y848</accession>
<keyword evidence="4" id="KW-0255">Endonuclease</keyword>
<keyword evidence="1" id="KW-0808">Transferase</keyword>
<dbReference type="GO" id="GO:0008233">
    <property type="term" value="F:peptidase activity"/>
    <property type="evidence" value="ECO:0007669"/>
    <property type="project" value="UniProtKB-KW"/>
</dbReference>
<sequence>MSPLTRILRKATPWRWESEEVNAFDNIKMELTKRPLLVYPDFSKSFTLETDACAIGLGADLGKGLQPVAYASKVNSVAESKYSITDLECFAVIWAIKLFRPYLFGRHFTLITDHIALTWLMTKKEPVGRLYRWVLALQEFDFTIKYRKGKAIVVADGISRASAPERAGIYLISAGGQLPHREIKEQQRQSPMVKKLLSAGFHNNRTIFKEADGLVYIDGDETRNNKQIVLPSSLWPKLLTEAHDSIYSGHLRVPATLA</sequence>
<dbReference type="PANTHER" id="PTHR37984">
    <property type="entry name" value="PROTEIN CBG26694"/>
    <property type="match status" value="1"/>
</dbReference>
<dbReference type="Pfam" id="PF17917">
    <property type="entry name" value="RT_RNaseH"/>
    <property type="match status" value="1"/>
</dbReference>
<name>A0A2P4Y848_9STRA</name>
<reference evidence="8 9" key="1">
    <citation type="journal article" date="2017" name="Genome Biol. Evol.">
        <title>Phytophthora megakarya and P. palmivora, closely related causal agents of cacao black pod rot, underwent increases in genome sizes and gene numbers by different mechanisms.</title>
        <authorList>
            <person name="Ali S.S."/>
            <person name="Shao J."/>
            <person name="Lary D.J."/>
            <person name="Kronmiller B."/>
            <person name="Shen D."/>
            <person name="Strem M.D."/>
            <person name="Amoako-Attah I."/>
            <person name="Akrofi A.Y."/>
            <person name="Begoude B.A."/>
            <person name="Ten Hoopen G.M."/>
            <person name="Coulibaly K."/>
            <person name="Kebe B.I."/>
            <person name="Melnick R.L."/>
            <person name="Guiltinan M.J."/>
            <person name="Tyler B.M."/>
            <person name="Meinhardt L.W."/>
            <person name="Bailey B.A."/>
        </authorList>
    </citation>
    <scope>NUCLEOTIDE SEQUENCE [LARGE SCALE GENOMIC DNA]</scope>
    <source>
        <strain evidence="9">sbr112.9</strain>
    </source>
</reference>
<keyword evidence="3" id="KW-0540">Nuclease</keyword>
<dbReference type="AlphaFoldDB" id="A0A2P4Y848"/>
<evidence type="ECO:0000256" key="2">
    <source>
        <dbReference type="ARBA" id="ARBA00022695"/>
    </source>
</evidence>
<dbReference type="CDD" id="cd09274">
    <property type="entry name" value="RNase_HI_RT_Ty3"/>
    <property type="match status" value="1"/>
</dbReference>
<keyword evidence="8" id="KW-0645">Protease</keyword>
<evidence type="ECO:0000259" key="7">
    <source>
        <dbReference type="Pfam" id="PF17917"/>
    </source>
</evidence>
<dbReference type="Gene3D" id="3.30.70.270">
    <property type="match status" value="1"/>
</dbReference>
<dbReference type="GO" id="GO:0006508">
    <property type="term" value="P:proteolysis"/>
    <property type="evidence" value="ECO:0007669"/>
    <property type="project" value="UniProtKB-KW"/>
</dbReference>
<evidence type="ECO:0000256" key="3">
    <source>
        <dbReference type="ARBA" id="ARBA00022722"/>
    </source>
</evidence>
<dbReference type="InterPro" id="IPR043128">
    <property type="entry name" value="Rev_trsase/Diguanyl_cyclase"/>
</dbReference>
<keyword evidence="2" id="KW-0548">Nucleotidyltransferase</keyword>
<comment type="caution">
    <text evidence="8">The sequence shown here is derived from an EMBL/GenBank/DDBJ whole genome shotgun (WGS) entry which is preliminary data.</text>
</comment>
<evidence type="ECO:0000313" key="8">
    <source>
        <dbReference type="EMBL" id="POM73981.1"/>
    </source>
</evidence>
<evidence type="ECO:0000256" key="6">
    <source>
        <dbReference type="ARBA" id="ARBA00022918"/>
    </source>
</evidence>
<protein>
    <submittedName>
        <fullName evidence="8">Protease, Reverse transcriptase, ribonuclease H, integrase</fullName>
    </submittedName>
</protein>
<feature type="domain" description="Reverse transcriptase RNase H-like" evidence="7">
    <location>
        <begin position="41"/>
        <end position="140"/>
    </location>
</feature>
<dbReference type="EMBL" id="NCKW01004957">
    <property type="protein sequence ID" value="POM73981.1"/>
    <property type="molecule type" value="Genomic_DNA"/>
</dbReference>
<dbReference type="Proteomes" id="UP000237271">
    <property type="component" value="Unassembled WGS sequence"/>
</dbReference>
<evidence type="ECO:0000313" key="9">
    <source>
        <dbReference type="Proteomes" id="UP000237271"/>
    </source>
</evidence>
<dbReference type="PANTHER" id="PTHR37984:SF5">
    <property type="entry name" value="PROTEIN NYNRIN-LIKE"/>
    <property type="match status" value="1"/>
</dbReference>
<keyword evidence="5" id="KW-0378">Hydrolase</keyword>
<organism evidence="8 9">
    <name type="scientific">Phytophthora palmivora</name>
    <dbReference type="NCBI Taxonomy" id="4796"/>
    <lineage>
        <taxon>Eukaryota</taxon>
        <taxon>Sar</taxon>
        <taxon>Stramenopiles</taxon>
        <taxon>Oomycota</taxon>
        <taxon>Peronosporomycetes</taxon>
        <taxon>Peronosporales</taxon>
        <taxon>Peronosporaceae</taxon>
        <taxon>Phytophthora</taxon>
    </lineage>
</organism>